<organism evidence="6 7">
    <name type="scientific">Ichthyophthirius multifiliis</name>
    <name type="common">White spot disease agent</name>
    <name type="synonym">Ich</name>
    <dbReference type="NCBI Taxonomy" id="5932"/>
    <lineage>
        <taxon>Eukaryota</taxon>
        <taxon>Sar</taxon>
        <taxon>Alveolata</taxon>
        <taxon>Ciliophora</taxon>
        <taxon>Intramacronucleata</taxon>
        <taxon>Oligohymenophorea</taxon>
        <taxon>Hymenostomatida</taxon>
        <taxon>Ophryoglenina</taxon>
        <taxon>Ichthyophthirius</taxon>
    </lineage>
</organism>
<evidence type="ECO:0000313" key="7">
    <source>
        <dbReference type="Proteomes" id="UP000008983"/>
    </source>
</evidence>
<keyword evidence="3 4" id="KW-0687">Ribonucleoprotein</keyword>
<dbReference type="GO" id="GO:0003735">
    <property type="term" value="F:structural constituent of ribosome"/>
    <property type="evidence" value="ECO:0007669"/>
    <property type="project" value="InterPro"/>
</dbReference>
<feature type="compositionally biased region" description="Basic and acidic residues" evidence="5">
    <location>
        <begin position="1"/>
        <end position="10"/>
    </location>
</feature>
<dbReference type="FunFam" id="4.10.960.10:FF:000001">
    <property type="entry name" value="60S ribosomal protein L3"/>
    <property type="match status" value="1"/>
</dbReference>
<dbReference type="Gene3D" id="4.10.960.10">
    <property type="entry name" value="Ribosomal protein L3, domain 3"/>
    <property type="match status" value="1"/>
</dbReference>
<dbReference type="Gene3D" id="3.30.1430.10">
    <property type="match status" value="1"/>
</dbReference>
<accession>G0QXA3</accession>
<dbReference type="eggNOG" id="KOG0746">
    <property type="taxonomic scope" value="Eukaryota"/>
</dbReference>
<protein>
    <submittedName>
        <fullName evidence="6">Ribosomal protein, putative</fullName>
    </submittedName>
</protein>
<dbReference type="InterPro" id="IPR044892">
    <property type="entry name" value="Ribosomal_L3_dom_3_arc_sf"/>
</dbReference>
<dbReference type="InterPro" id="IPR009000">
    <property type="entry name" value="Transl_B-barrel_sf"/>
</dbReference>
<reference evidence="6 7" key="1">
    <citation type="submission" date="2011-07" db="EMBL/GenBank/DDBJ databases">
        <authorList>
            <person name="Coyne R."/>
            <person name="Brami D."/>
            <person name="Johnson J."/>
            <person name="Hostetler J."/>
            <person name="Hannick L."/>
            <person name="Clark T."/>
            <person name="Cassidy-Hanley D."/>
            <person name="Inman J."/>
        </authorList>
    </citation>
    <scope>NUCLEOTIDE SEQUENCE [LARGE SCALE GENOMIC DNA]</scope>
    <source>
        <strain evidence="6 7">G5</strain>
    </source>
</reference>
<dbReference type="InterPro" id="IPR000597">
    <property type="entry name" value="Ribosomal_uL3"/>
</dbReference>
<dbReference type="STRING" id="857967.G0QXA3"/>
<dbReference type="PANTHER" id="PTHR11363:SF5">
    <property type="entry name" value="LARGE RIBOSOMAL SUBUNIT PROTEIN UL3"/>
    <property type="match status" value="1"/>
</dbReference>
<dbReference type="PROSITE" id="PS00474">
    <property type="entry name" value="RIBOSOMAL_L3"/>
    <property type="match status" value="1"/>
</dbReference>
<keyword evidence="2 4" id="KW-0689">Ribosomal protein</keyword>
<dbReference type="Pfam" id="PF00297">
    <property type="entry name" value="Ribosomal_L3"/>
    <property type="match status" value="1"/>
</dbReference>
<dbReference type="FunCoup" id="G0QXA3">
    <property type="interactions" value="228"/>
</dbReference>
<evidence type="ECO:0000313" key="6">
    <source>
        <dbReference type="EMBL" id="EGR30155.1"/>
    </source>
</evidence>
<dbReference type="RefSeq" id="XP_004031391.1">
    <property type="nucleotide sequence ID" value="XM_004031343.1"/>
</dbReference>
<name>G0QXA3_ICHMU</name>
<dbReference type="OrthoDB" id="304385at2759"/>
<evidence type="ECO:0000256" key="5">
    <source>
        <dbReference type="SAM" id="MobiDB-lite"/>
    </source>
</evidence>
<dbReference type="GO" id="GO:0022625">
    <property type="term" value="C:cytosolic large ribosomal subunit"/>
    <property type="evidence" value="ECO:0007669"/>
    <property type="project" value="TreeGrafter"/>
</dbReference>
<dbReference type="InterPro" id="IPR019926">
    <property type="entry name" value="Ribosomal_uL3_CS"/>
</dbReference>
<dbReference type="SUPFAM" id="SSF50447">
    <property type="entry name" value="Translation proteins"/>
    <property type="match status" value="1"/>
</dbReference>
<evidence type="ECO:0000256" key="1">
    <source>
        <dbReference type="ARBA" id="ARBA00006540"/>
    </source>
</evidence>
<comment type="similarity">
    <text evidence="1 4">Belongs to the universal ribosomal protein uL3 family.</text>
</comment>
<dbReference type="InParanoid" id="G0QXA3"/>
<dbReference type="FunFam" id="3.30.1430.10:FF:000001">
    <property type="entry name" value="60S ribosomal protein L3"/>
    <property type="match status" value="1"/>
</dbReference>
<dbReference type="OMA" id="QRTEYNK"/>
<feature type="compositionally biased region" description="Basic residues" evidence="5">
    <location>
        <begin position="17"/>
        <end position="28"/>
    </location>
</feature>
<dbReference type="InterPro" id="IPR045077">
    <property type="entry name" value="L3_arc_euk"/>
</dbReference>
<dbReference type="Gene3D" id="2.40.30.10">
    <property type="entry name" value="Translation factors"/>
    <property type="match status" value="1"/>
</dbReference>
<keyword evidence="7" id="KW-1185">Reference proteome</keyword>
<dbReference type="FunFam" id="2.40.30.10:FF:000079">
    <property type="entry name" value="60S ribosomal protein L3"/>
    <property type="match status" value="1"/>
</dbReference>
<dbReference type="EMBL" id="GL984048">
    <property type="protein sequence ID" value="EGR30155.1"/>
    <property type="molecule type" value="Genomic_DNA"/>
</dbReference>
<evidence type="ECO:0000256" key="2">
    <source>
        <dbReference type="ARBA" id="ARBA00022980"/>
    </source>
</evidence>
<gene>
    <name evidence="6" type="ORF">IMG5_140050</name>
</gene>
<dbReference type="Proteomes" id="UP000008983">
    <property type="component" value="Unassembled WGS sequence"/>
</dbReference>
<dbReference type="AlphaFoldDB" id="G0QXA3"/>
<proteinExistence type="inferred from homology"/>
<dbReference type="FunFam" id="2.40.30.10:FF:000351">
    <property type="entry name" value="Ribosomal protein L3"/>
    <property type="match status" value="1"/>
</dbReference>
<feature type="region of interest" description="Disordered" evidence="5">
    <location>
        <begin position="1"/>
        <end position="28"/>
    </location>
</feature>
<dbReference type="PANTHER" id="PTHR11363">
    <property type="entry name" value="60S RIBOSOMAL PROTEIN L3-RELATED"/>
    <property type="match status" value="1"/>
</dbReference>
<evidence type="ECO:0000256" key="4">
    <source>
        <dbReference type="RuleBase" id="RU003905"/>
    </source>
</evidence>
<evidence type="ECO:0000256" key="3">
    <source>
        <dbReference type="ARBA" id="ARBA00023274"/>
    </source>
</evidence>
<dbReference type="GeneID" id="14906268"/>
<sequence>MSHRKFEAPRRGSLGFRPRRRTRHHRGRCRAFPRDDASKKSHLTAFTGFKAGMTHILRDVERPGSKNHKKEVVEAVTVIECPPMTVVGLVGYINTPRGLRALCTVWTKTLDKNTKRRFYKNWTNSKKKAFTKHETNFNQKEQDILINRIKKYCTVVRVIAHTNMNKLNFRQKKNHILEIQVNGGTVAQKVEFAKGLFEKEVTVDQLFQENEMIDVIGVTKGKGFAGVVKRFGVKHLQKKTHRGYRKVGCIGAWHPSRIRFTVARAGQLGYHHRTEINKKVYRVGKGDQKNNASTQGDLTDKQITPLGGFPHYGVVKNDFIMIKGCCVGPKKRPLVLRKSLLTNTKGAAKEQINLKFIDTSSKLGHGRFQTQDEKAKFYGRLEEKAVAK</sequence>
<dbReference type="GO" id="GO:0006412">
    <property type="term" value="P:translation"/>
    <property type="evidence" value="ECO:0007669"/>
    <property type="project" value="InterPro"/>
</dbReference>
<dbReference type="GO" id="GO:0003723">
    <property type="term" value="F:RNA binding"/>
    <property type="evidence" value="ECO:0007669"/>
    <property type="project" value="TreeGrafter"/>
</dbReference>